<proteinExistence type="predicted"/>
<dbReference type="EMBL" id="NHYE01005192">
    <property type="protein sequence ID" value="PPQ76138.1"/>
    <property type="molecule type" value="Genomic_DNA"/>
</dbReference>
<feature type="region of interest" description="Disordered" evidence="1">
    <location>
        <begin position="1"/>
        <end position="118"/>
    </location>
</feature>
<comment type="caution">
    <text evidence="2">The sequence shown here is derived from an EMBL/GenBank/DDBJ whole genome shotgun (WGS) entry which is preliminary data.</text>
</comment>
<evidence type="ECO:0000256" key="1">
    <source>
        <dbReference type="SAM" id="MobiDB-lite"/>
    </source>
</evidence>
<evidence type="ECO:0000313" key="2">
    <source>
        <dbReference type="EMBL" id="PPQ76138.1"/>
    </source>
</evidence>
<evidence type="ECO:0000313" key="3">
    <source>
        <dbReference type="Proteomes" id="UP000284706"/>
    </source>
</evidence>
<feature type="region of interest" description="Disordered" evidence="1">
    <location>
        <begin position="162"/>
        <end position="215"/>
    </location>
</feature>
<feature type="compositionally biased region" description="Basic residues" evidence="1">
    <location>
        <begin position="1"/>
        <end position="13"/>
    </location>
</feature>
<feature type="compositionally biased region" description="Basic and acidic residues" evidence="1">
    <location>
        <begin position="72"/>
        <end position="96"/>
    </location>
</feature>
<reference evidence="2 3" key="1">
    <citation type="journal article" date="2018" name="Evol. Lett.">
        <title>Horizontal gene cluster transfer increased hallucinogenic mushroom diversity.</title>
        <authorList>
            <person name="Reynolds H.T."/>
            <person name="Vijayakumar V."/>
            <person name="Gluck-Thaler E."/>
            <person name="Korotkin H.B."/>
            <person name="Matheny P.B."/>
            <person name="Slot J.C."/>
        </authorList>
    </citation>
    <scope>NUCLEOTIDE SEQUENCE [LARGE SCALE GENOMIC DNA]</scope>
    <source>
        <strain evidence="2 3">SRW20</strain>
    </source>
</reference>
<dbReference type="InParanoid" id="A0A409WCB2"/>
<dbReference type="AlphaFoldDB" id="A0A409WCB2"/>
<sequence>MVSPKKSRSRRANGPHSIKSRQNVPSGIRMQPLVPQGNLPVSSQDQPSPERVKRRRYSASPGPVTPTRLRSRIKETERGQHLANASEHRRLIHEQSLESQAAGKAKEESIPPTIAPAPPLPPQVMAPSIPIGFEGPLPYGDDSLYHPKLGWFPFPVPLDISTKHTQQPGSRVSQTPGYVPPGDSTRTVPYEDLLGASSRQGAPDVPTEHTQQPGS</sequence>
<accession>A0A409WCB2</accession>
<organism evidence="2 3">
    <name type="scientific">Gymnopilus dilepis</name>
    <dbReference type="NCBI Taxonomy" id="231916"/>
    <lineage>
        <taxon>Eukaryota</taxon>
        <taxon>Fungi</taxon>
        <taxon>Dikarya</taxon>
        <taxon>Basidiomycota</taxon>
        <taxon>Agaricomycotina</taxon>
        <taxon>Agaricomycetes</taxon>
        <taxon>Agaricomycetidae</taxon>
        <taxon>Agaricales</taxon>
        <taxon>Agaricineae</taxon>
        <taxon>Hymenogastraceae</taxon>
        <taxon>Gymnopilus</taxon>
    </lineage>
</organism>
<name>A0A409WCB2_9AGAR</name>
<feature type="non-terminal residue" evidence="2">
    <location>
        <position position="215"/>
    </location>
</feature>
<keyword evidence="3" id="KW-1185">Reference proteome</keyword>
<feature type="compositionally biased region" description="Polar residues" evidence="1">
    <location>
        <begin position="163"/>
        <end position="176"/>
    </location>
</feature>
<protein>
    <submittedName>
        <fullName evidence="2">Uncharacterized protein</fullName>
    </submittedName>
</protein>
<gene>
    <name evidence="2" type="ORF">CVT26_011808</name>
</gene>
<dbReference type="Proteomes" id="UP000284706">
    <property type="component" value="Unassembled WGS sequence"/>
</dbReference>